<gene>
    <name evidence="3" type="ORF">CHGG_03921</name>
</gene>
<dbReference type="STRING" id="306901.Q2H2S5"/>
<dbReference type="GeneID" id="4392738"/>
<sequence length="352" mass="36881">MSTLGKNLIKVPDVSEQAKEGCGKAGGAVSDVADKVGDGLGKVGGLFGAGDKVNDAIDDAGGKAGDGVEGACNKGAEVADKAVQLTADLIDKAMGSIAKAIGIREYYSVHMGVLCEGEYKPLFSDKDAKPKVDKCSKKFYTGQTDLSKKLDEELNVGPFKFKLSDLELVDEIQEGFDKIPKVIASMAYFVLFSVLVLVAGFLCCVAVVGLEYAAQGMRKFAIFGAMGCLGLGWFTAFICAAVITGVAESIKKAVNKHGDKFGLSASTSPALYFLLWGTVFFATAALGLVVVHWLKTRHEDSGMGGGQQQQQQFVDKNQSASSMEDSHGFAQMPVGGGGGGGARGDDMRDEPL</sequence>
<dbReference type="PANTHER" id="PTHR28019">
    <property type="entry name" value="CELL MEMBRANE PROTEIN YLR413W-RELATED"/>
    <property type="match status" value="1"/>
</dbReference>
<name>Q2H2S5_CHAGB</name>
<feature type="transmembrane region" description="Helical" evidence="2">
    <location>
        <begin position="270"/>
        <end position="294"/>
    </location>
</feature>
<dbReference type="PANTHER" id="PTHR28019:SF7">
    <property type="entry name" value="SUR7 PROTEIN"/>
    <property type="match status" value="1"/>
</dbReference>
<feature type="compositionally biased region" description="Polar residues" evidence="1">
    <location>
        <begin position="313"/>
        <end position="323"/>
    </location>
</feature>
<evidence type="ECO:0000313" key="4">
    <source>
        <dbReference type="Proteomes" id="UP000001056"/>
    </source>
</evidence>
<dbReference type="Proteomes" id="UP000001056">
    <property type="component" value="Unassembled WGS sequence"/>
</dbReference>
<feature type="compositionally biased region" description="Basic and acidic residues" evidence="1">
    <location>
        <begin position="343"/>
        <end position="352"/>
    </location>
</feature>
<dbReference type="GO" id="GO:0031505">
    <property type="term" value="P:fungal-type cell wall organization"/>
    <property type="evidence" value="ECO:0007669"/>
    <property type="project" value="TreeGrafter"/>
</dbReference>
<keyword evidence="2" id="KW-0812">Transmembrane</keyword>
<keyword evidence="4" id="KW-1185">Reference proteome</keyword>
<proteinExistence type="predicted"/>
<dbReference type="InterPro" id="IPR052413">
    <property type="entry name" value="SUR7_domain"/>
</dbReference>
<protein>
    <submittedName>
        <fullName evidence="3">Uncharacterized protein</fullName>
    </submittedName>
</protein>
<dbReference type="GO" id="GO:0051285">
    <property type="term" value="C:cell cortex of cell tip"/>
    <property type="evidence" value="ECO:0007669"/>
    <property type="project" value="TreeGrafter"/>
</dbReference>
<evidence type="ECO:0000256" key="2">
    <source>
        <dbReference type="SAM" id="Phobius"/>
    </source>
</evidence>
<dbReference type="InParanoid" id="Q2H2S5"/>
<keyword evidence="2" id="KW-0472">Membrane</keyword>
<dbReference type="EMBL" id="CH408032">
    <property type="protein sequence ID" value="EAQ87302.1"/>
    <property type="molecule type" value="Genomic_DNA"/>
</dbReference>
<evidence type="ECO:0000256" key="1">
    <source>
        <dbReference type="SAM" id="MobiDB-lite"/>
    </source>
</evidence>
<dbReference type="RefSeq" id="XP_001223135.1">
    <property type="nucleotide sequence ID" value="XM_001223134.1"/>
</dbReference>
<accession>Q2H2S5</accession>
<dbReference type="OrthoDB" id="4159154at2759"/>
<dbReference type="GO" id="GO:0005886">
    <property type="term" value="C:plasma membrane"/>
    <property type="evidence" value="ECO:0007669"/>
    <property type="project" value="TreeGrafter"/>
</dbReference>
<dbReference type="eggNOG" id="ENOG502T4HZ">
    <property type="taxonomic scope" value="Eukaryota"/>
</dbReference>
<feature type="transmembrane region" description="Helical" evidence="2">
    <location>
        <begin position="186"/>
        <end position="208"/>
    </location>
</feature>
<dbReference type="VEuPathDB" id="FungiDB:CHGG_03921"/>
<dbReference type="AlphaFoldDB" id="Q2H2S5"/>
<dbReference type="HOGENOM" id="CLU_674702_0_0_1"/>
<evidence type="ECO:0000313" key="3">
    <source>
        <dbReference type="EMBL" id="EAQ87302.1"/>
    </source>
</evidence>
<feature type="transmembrane region" description="Helical" evidence="2">
    <location>
        <begin position="220"/>
        <end position="250"/>
    </location>
</feature>
<reference evidence="4" key="1">
    <citation type="journal article" date="2015" name="Genome Announc.">
        <title>Draft genome sequence of the cellulolytic fungus Chaetomium globosum.</title>
        <authorList>
            <person name="Cuomo C.A."/>
            <person name="Untereiner W.A."/>
            <person name="Ma L.-J."/>
            <person name="Grabherr M."/>
            <person name="Birren B.W."/>
        </authorList>
    </citation>
    <scope>NUCLEOTIDE SEQUENCE [LARGE SCALE GENOMIC DNA]</scope>
    <source>
        <strain evidence="4">ATCC 6205 / CBS 148.51 / DSM 1962 / NBRC 6347 / NRRL 1970</strain>
    </source>
</reference>
<organism evidence="3 4">
    <name type="scientific">Chaetomium globosum (strain ATCC 6205 / CBS 148.51 / DSM 1962 / NBRC 6347 / NRRL 1970)</name>
    <name type="common">Soil fungus</name>
    <dbReference type="NCBI Taxonomy" id="306901"/>
    <lineage>
        <taxon>Eukaryota</taxon>
        <taxon>Fungi</taxon>
        <taxon>Dikarya</taxon>
        <taxon>Ascomycota</taxon>
        <taxon>Pezizomycotina</taxon>
        <taxon>Sordariomycetes</taxon>
        <taxon>Sordariomycetidae</taxon>
        <taxon>Sordariales</taxon>
        <taxon>Chaetomiaceae</taxon>
        <taxon>Chaetomium</taxon>
    </lineage>
</organism>
<dbReference type="OMA" id="IIWTLMA"/>
<keyword evidence="2" id="KW-1133">Transmembrane helix</keyword>
<feature type="region of interest" description="Disordered" evidence="1">
    <location>
        <begin position="301"/>
        <end position="352"/>
    </location>
</feature>